<keyword evidence="7" id="KW-0378">Hydrolase</keyword>
<evidence type="ECO:0000256" key="9">
    <source>
        <dbReference type="ARBA" id="ARBA00022989"/>
    </source>
</evidence>
<keyword evidence="6" id="KW-0479">Metal-binding</keyword>
<dbReference type="AlphaFoldDB" id="A0A2L2XHY2"/>
<dbReference type="OrthoDB" id="9781963at2"/>
<feature type="transmembrane region" description="Helical" evidence="13">
    <location>
        <begin position="141"/>
        <end position="161"/>
    </location>
</feature>
<evidence type="ECO:0000256" key="6">
    <source>
        <dbReference type="ARBA" id="ARBA00022723"/>
    </source>
</evidence>
<dbReference type="RefSeq" id="WP_104372182.1">
    <property type="nucleotide sequence ID" value="NZ_BFAV01000121.1"/>
</dbReference>
<keyword evidence="4 15" id="KW-0645">Protease</keyword>
<dbReference type="Pfam" id="PF02163">
    <property type="entry name" value="Peptidase_M50"/>
    <property type="match status" value="1"/>
</dbReference>
<dbReference type="EMBL" id="BFAV01000121">
    <property type="protein sequence ID" value="GBF33846.1"/>
    <property type="molecule type" value="Genomic_DNA"/>
</dbReference>
<keyword evidence="5 13" id="KW-0812">Transmembrane</keyword>
<sequence>MDHRENMSDDNKDSTIQNDNTYDNYSKGGGGQKKGILKFIAPLLVLLAFVGKVLKPLLVLLKFSKFGATFVSMFITVIVYSAFFGWKFALGFVILLLIHENGHLMAARRTGLPVSRPIFIPFVGAFISMKEMPKNARQEAIIGLGGPLLGGLASLACFVIYDALKEPYWLALGYTGCFLNLFNLVPLGFLDGGRIATAISLWLWIPGAVILGVLAFKIGNPVIFLVLILGLFEGYKVFKNRRNPEAIQYYTLDSSFRLRLGLIYLGLLAVLGTGMGVSLEMLESLRSDIIVQGEKI</sequence>
<keyword evidence="9 13" id="KW-1133">Transmembrane helix</keyword>
<evidence type="ECO:0000256" key="13">
    <source>
        <dbReference type="SAM" id="Phobius"/>
    </source>
</evidence>
<dbReference type="GO" id="GO:0046872">
    <property type="term" value="F:metal ion binding"/>
    <property type="evidence" value="ECO:0007669"/>
    <property type="project" value="UniProtKB-KW"/>
</dbReference>
<keyword evidence="16" id="KW-1185">Reference proteome</keyword>
<reference evidence="16" key="1">
    <citation type="submission" date="2018-02" db="EMBL/GenBank/DDBJ databases">
        <title>Genome sequence of Desulfocucumis palustris strain NAW-5.</title>
        <authorList>
            <person name="Watanabe M."/>
            <person name="Kojima H."/>
            <person name="Fukui M."/>
        </authorList>
    </citation>
    <scope>NUCLEOTIDE SEQUENCE [LARGE SCALE GENOMIC DNA]</scope>
    <source>
        <strain evidence="16">NAW-5</strain>
    </source>
</reference>
<feature type="transmembrane region" description="Helical" evidence="13">
    <location>
        <begin position="258"/>
        <end position="279"/>
    </location>
</feature>
<dbReference type="Proteomes" id="UP000239549">
    <property type="component" value="Unassembled WGS sequence"/>
</dbReference>
<dbReference type="GO" id="GO:0008237">
    <property type="term" value="F:metallopeptidase activity"/>
    <property type="evidence" value="ECO:0007669"/>
    <property type="project" value="UniProtKB-KW"/>
</dbReference>
<evidence type="ECO:0000256" key="7">
    <source>
        <dbReference type="ARBA" id="ARBA00022801"/>
    </source>
</evidence>
<name>A0A2L2XHY2_9FIRM</name>
<proteinExistence type="inferred from homology"/>
<dbReference type="PANTHER" id="PTHR39188">
    <property type="entry name" value="MEMBRANE-ASSOCIATED ZINC METALLOPROTEASE M50B"/>
    <property type="match status" value="1"/>
</dbReference>
<evidence type="ECO:0000313" key="15">
    <source>
        <dbReference type="EMBL" id="GBF33846.1"/>
    </source>
</evidence>
<feature type="compositionally biased region" description="Polar residues" evidence="12">
    <location>
        <begin position="14"/>
        <end position="24"/>
    </location>
</feature>
<evidence type="ECO:0000256" key="8">
    <source>
        <dbReference type="ARBA" id="ARBA00022833"/>
    </source>
</evidence>
<dbReference type="GO" id="GO:0016020">
    <property type="term" value="C:membrane"/>
    <property type="evidence" value="ECO:0007669"/>
    <property type="project" value="UniProtKB-SubCell"/>
</dbReference>
<dbReference type="GO" id="GO:0006508">
    <property type="term" value="P:proteolysis"/>
    <property type="evidence" value="ECO:0007669"/>
    <property type="project" value="UniProtKB-KW"/>
</dbReference>
<dbReference type="PANTHER" id="PTHR39188:SF3">
    <property type="entry name" value="STAGE IV SPORULATION PROTEIN FB"/>
    <property type="match status" value="1"/>
</dbReference>
<dbReference type="InterPro" id="IPR008915">
    <property type="entry name" value="Peptidase_M50"/>
</dbReference>
<evidence type="ECO:0000259" key="14">
    <source>
        <dbReference type="Pfam" id="PF02163"/>
    </source>
</evidence>
<comment type="caution">
    <text evidence="15">The sequence shown here is derived from an EMBL/GenBank/DDBJ whole genome shotgun (WGS) entry which is preliminary data.</text>
</comment>
<comment type="similarity">
    <text evidence="3">Belongs to the peptidase M50B family.</text>
</comment>
<evidence type="ECO:0000256" key="12">
    <source>
        <dbReference type="SAM" id="MobiDB-lite"/>
    </source>
</evidence>
<feature type="transmembrane region" description="Helical" evidence="13">
    <location>
        <begin position="167"/>
        <end position="189"/>
    </location>
</feature>
<comment type="subcellular location">
    <subcellularLocation>
        <location evidence="2">Membrane</location>
        <topology evidence="2">Multi-pass membrane protein</topology>
    </subcellularLocation>
</comment>
<evidence type="ECO:0000256" key="11">
    <source>
        <dbReference type="ARBA" id="ARBA00023136"/>
    </source>
</evidence>
<evidence type="ECO:0000256" key="1">
    <source>
        <dbReference type="ARBA" id="ARBA00001947"/>
    </source>
</evidence>
<organism evidence="15 16">
    <name type="scientific">Desulfocucumis palustris</name>
    <dbReference type="NCBI Taxonomy" id="1898651"/>
    <lineage>
        <taxon>Bacteria</taxon>
        <taxon>Bacillati</taxon>
        <taxon>Bacillota</taxon>
        <taxon>Clostridia</taxon>
        <taxon>Eubacteriales</taxon>
        <taxon>Desulfocucumaceae</taxon>
        <taxon>Desulfocucumis</taxon>
    </lineage>
</organism>
<evidence type="ECO:0000256" key="10">
    <source>
        <dbReference type="ARBA" id="ARBA00023049"/>
    </source>
</evidence>
<feature type="transmembrane region" description="Helical" evidence="13">
    <location>
        <begin position="110"/>
        <end position="129"/>
    </location>
</feature>
<keyword evidence="8" id="KW-0862">Zinc</keyword>
<feature type="transmembrane region" description="Helical" evidence="13">
    <location>
        <begin position="66"/>
        <end position="98"/>
    </location>
</feature>
<comment type="cofactor">
    <cofactor evidence="1">
        <name>Zn(2+)</name>
        <dbReference type="ChEBI" id="CHEBI:29105"/>
    </cofactor>
</comment>
<feature type="compositionally biased region" description="Basic and acidic residues" evidence="12">
    <location>
        <begin position="1"/>
        <end position="13"/>
    </location>
</feature>
<gene>
    <name evidence="15" type="ORF">DCCM_2957</name>
</gene>
<keyword evidence="10 15" id="KW-0482">Metalloprotease</keyword>
<dbReference type="CDD" id="cd06160">
    <property type="entry name" value="S2P-M50_like_2"/>
    <property type="match status" value="1"/>
</dbReference>
<feature type="domain" description="Peptidase M50" evidence="14">
    <location>
        <begin position="88"/>
        <end position="161"/>
    </location>
</feature>
<evidence type="ECO:0000256" key="3">
    <source>
        <dbReference type="ARBA" id="ARBA00007931"/>
    </source>
</evidence>
<evidence type="ECO:0000256" key="2">
    <source>
        <dbReference type="ARBA" id="ARBA00004141"/>
    </source>
</evidence>
<feature type="transmembrane region" description="Helical" evidence="13">
    <location>
        <begin position="35"/>
        <end position="54"/>
    </location>
</feature>
<feature type="region of interest" description="Disordered" evidence="12">
    <location>
        <begin position="1"/>
        <end position="26"/>
    </location>
</feature>
<evidence type="ECO:0000256" key="5">
    <source>
        <dbReference type="ARBA" id="ARBA00022692"/>
    </source>
</evidence>
<evidence type="ECO:0000313" key="16">
    <source>
        <dbReference type="Proteomes" id="UP000239549"/>
    </source>
</evidence>
<protein>
    <submittedName>
        <fullName evidence="15">Membrane metalloprotease</fullName>
    </submittedName>
</protein>
<accession>A0A2L2XHY2</accession>
<evidence type="ECO:0000256" key="4">
    <source>
        <dbReference type="ARBA" id="ARBA00022670"/>
    </source>
</evidence>
<keyword evidence="11 13" id="KW-0472">Membrane</keyword>